<keyword evidence="1" id="KW-0472">Membrane</keyword>
<protein>
    <recommendedName>
        <fullName evidence="4">SEA domain-containing protein</fullName>
    </recommendedName>
</protein>
<accession>A0A498S9S4</accession>
<organism evidence="2 3">
    <name type="scientific">Acanthocheilonema viteae</name>
    <name type="common">Filarial nematode worm</name>
    <name type="synonym">Dipetalonema viteae</name>
    <dbReference type="NCBI Taxonomy" id="6277"/>
    <lineage>
        <taxon>Eukaryota</taxon>
        <taxon>Metazoa</taxon>
        <taxon>Ecdysozoa</taxon>
        <taxon>Nematoda</taxon>
        <taxon>Chromadorea</taxon>
        <taxon>Rhabditida</taxon>
        <taxon>Spirurina</taxon>
        <taxon>Spiruromorpha</taxon>
        <taxon>Filarioidea</taxon>
        <taxon>Onchocercidae</taxon>
        <taxon>Acanthocheilonema</taxon>
    </lineage>
</organism>
<keyword evidence="1" id="KW-0812">Transmembrane</keyword>
<gene>
    <name evidence="2" type="ORF">NAV_LOCUS4940</name>
</gene>
<dbReference type="EMBL" id="UPTC01000794">
    <property type="protein sequence ID" value="VBB30149.1"/>
    <property type="molecule type" value="Genomic_DNA"/>
</dbReference>
<evidence type="ECO:0000313" key="2">
    <source>
        <dbReference type="EMBL" id="VBB30149.1"/>
    </source>
</evidence>
<evidence type="ECO:0008006" key="4">
    <source>
        <dbReference type="Google" id="ProtNLM"/>
    </source>
</evidence>
<proteinExistence type="predicted"/>
<dbReference type="InterPro" id="IPR036364">
    <property type="entry name" value="SEA_dom_sf"/>
</dbReference>
<dbReference type="OrthoDB" id="5801522at2759"/>
<dbReference type="SUPFAM" id="SSF82671">
    <property type="entry name" value="SEA domain"/>
    <property type="match status" value="1"/>
</dbReference>
<dbReference type="AlphaFoldDB" id="A0A498S9S4"/>
<feature type="transmembrane region" description="Helical" evidence="1">
    <location>
        <begin position="75"/>
        <end position="100"/>
    </location>
</feature>
<name>A0A498S9S4_ACAVI</name>
<evidence type="ECO:0000313" key="3">
    <source>
        <dbReference type="Proteomes" id="UP000276991"/>
    </source>
</evidence>
<evidence type="ECO:0000256" key="1">
    <source>
        <dbReference type="SAM" id="Phobius"/>
    </source>
</evidence>
<keyword evidence="3" id="KW-1185">Reference proteome</keyword>
<keyword evidence="1" id="KW-1133">Transmembrane helix</keyword>
<sequence length="280" mass="31851">MFGLAGKFQRRCESDLEQESNLTADLKNDFRKSKHGITVGYENDSKWSPNWSDNKANVSSGHPVTFEATSSSRKWLLCTLIIVSSLFLLFIIAIITAYAMNVIIIKFPSSSSSKTVRPYPFETTTSLPNFTTQPFFPPFFPTPLPPYNPIITTLPNPTDRLQKRTFLCQMYLLNKANDAYVNHDSFEYRKASQMIQNAIHSQLKQSPLQPHLENVYVWYLFNSGPHLAVEFSIILLLPSHPNIGLTSVKNVLLSILPEIEEQLDGTHIDRNSISIQYLHN</sequence>
<reference evidence="2 3" key="1">
    <citation type="submission" date="2018-08" db="EMBL/GenBank/DDBJ databases">
        <authorList>
            <person name="Laetsch R D."/>
            <person name="Stevens L."/>
            <person name="Kumar S."/>
            <person name="Blaxter L. M."/>
        </authorList>
    </citation>
    <scope>NUCLEOTIDE SEQUENCE [LARGE SCALE GENOMIC DNA]</scope>
</reference>
<dbReference type="Proteomes" id="UP000276991">
    <property type="component" value="Unassembled WGS sequence"/>
</dbReference>